<dbReference type="GO" id="GO:0005634">
    <property type="term" value="C:nucleus"/>
    <property type="evidence" value="ECO:0007669"/>
    <property type="project" value="TreeGrafter"/>
</dbReference>
<dbReference type="PANTHER" id="PTHR46472:SF1">
    <property type="entry name" value="NUCLEOREDOXIN"/>
    <property type="match status" value="1"/>
</dbReference>
<evidence type="ECO:0000256" key="2">
    <source>
        <dbReference type="ARBA" id="ARBA00025782"/>
    </source>
</evidence>
<proteinExistence type="inferred from homology"/>
<dbReference type="Gene3D" id="3.40.30.10">
    <property type="entry name" value="Glutaredoxin"/>
    <property type="match status" value="3"/>
</dbReference>
<evidence type="ECO:0000313" key="8">
    <source>
        <dbReference type="Proteomes" id="UP000887567"/>
    </source>
</evidence>
<evidence type="ECO:0000313" key="7">
    <source>
        <dbReference type="EnsemblMetazoa" id="XP_020909633.1"/>
    </source>
</evidence>
<dbReference type="KEGG" id="epa:110247531"/>
<dbReference type="Pfam" id="PF13905">
    <property type="entry name" value="Thioredoxin_8"/>
    <property type="match status" value="2"/>
</dbReference>
<organism evidence="7 8">
    <name type="scientific">Exaiptasia diaphana</name>
    <name type="common">Tropical sea anemone</name>
    <name type="synonym">Aiptasia pulchella</name>
    <dbReference type="NCBI Taxonomy" id="2652724"/>
    <lineage>
        <taxon>Eukaryota</taxon>
        <taxon>Metazoa</taxon>
        <taxon>Cnidaria</taxon>
        <taxon>Anthozoa</taxon>
        <taxon>Hexacorallia</taxon>
        <taxon>Actiniaria</taxon>
        <taxon>Aiptasiidae</taxon>
        <taxon>Exaiptasia</taxon>
    </lineage>
</organism>
<name>A0A913XTS7_EXADI</name>
<dbReference type="InterPro" id="IPR012336">
    <property type="entry name" value="Thioredoxin-like_fold"/>
</dbReference>
<comment type="similarity">
    <text evidence="2">Belongs to the nucleoredoxin family.</text>
</comment>
<dbReference type="PROSITE" id="PS51352">
    <property type="entry name" value="THIOREDOXIN_2"/>
    <property type="match status" value="1"/>
</dbReference>
<evidence type="ECO:0000256" key="4">
    <source>
        <dbReference type="ARBA" id="ARBA00047388"/>
    </source>
</evidence>
<dbReference type="PANTHER" id="PTHR46472">
    <property type="entry name" value="NUCLEOREDOXIN"/>
    <property type="match status" value="1"/>
</dbReference>
<evidence type="ECO:0000256" key="3">
    <source>
        <dbReference type="ARBA" id="ARBA00026178"/>
    </source>
</evidence>
<reference evidence="7" key="1">
    <citation type="submission" date="2022-11" db="UniProtKB">
        <authorList>
            <consortium name="EnsemblMetazoa"/>
        </authorList>
    </citation>
    <scope>IDENTIFICATION</scope>
</reference>
<dbReference type="GO" id="GO:0031397">
    <property type="term" value="P:negative regulation of protein ubiquitination"/>
    <property type="evidence" value="ECO:0007669"/>
    <property type="project" value="TreeGrafter"/>
</dbReference>
<evidence type="ECO:0000256" key="1">
    <source>
        <dbReference type="ARBA" id="ARBA00012612"/>
    </source>
</evidence>
<dbReference type="GO" id="GO:0030178">
    <property type="term" value="P:negative regulation of Wnt signaling pathway"/>
    <property type="evidence" value="ECO:0007669"/>
    <property type="project" value="TreeGrafter"/>
</dbReference>
<dbReference type="InterPro" id="IPR036249">
    <property type="entry name" value="Thioredoxin-like_sf"/>
</dbReference>
<dbReference type="RefSeq" id="XP_020909633.1">
    <property type="nucleotide sequence ID" value="XM_021053974.2"/>
</dbReference>
<dbReference type="InterPro" id="IPR013766">
    <property type="entry name" value="Thioredoxin_domain"/>
</dbReference>
<dbReference type="OrthoDB" id="189920at2759"/>
<dbReference type="CDD" id="cd03009">
    <property type="entry name" value="TryX_like_TryX_NRX"/>
    <property type="match status" value="1"/>
</dbReference>
<comment type="catalytic activity">
    <reaction evidence="4">
        <text>[protein]-dithiol + NAD(+) = [protein]-disulfide + NADH + H(+)</text>
        <dbReference type="Rhea" id="RHEA:18749"/>
        <dbReference type="Rhea" id="RHEA-COMP:10593"/>
        <dbReference type="Rhea" id="RHEA-COMP:10594"/>
        <dbReference type="ChEBI" id="CHEBI:15378"/>
        <dbReference type="ChEBI" id="CHEBI:29950"/>
        <dbReference type="ChEBI" id="CHEBI:50058"/>
        <dbReference type="ChEBI" id="CHEBI:57540"/>
        <dbReference type="ChEBI" id="CHEBI:57945"/>
        <dbReference type="EC" id="1.8.1.8"/>
    </reaction>
</comment>
<evidence type="ECO:0000256" key="5">
    <source>
        <dbReference type="ARBA" id="ARBA00047804"/>
    </source>
</evidence>
<protein>
    <recommendedName>
        <fullName evidence="3">Nucleoredoxin</fullName>
        <ecNumber evidence="1">1.8.1.8</ecNumber>
    </recommendedName>
</protein>
<accession>A0A913XTS7</accession>
<keyword evidence="8" id="KW-1185">Reference proteome</keyword>
<dbReference type="SUPFAM" id="SSF52833">
    <property type="entry name" value="Thioredoxin-like"/>
    <property type="match status" value="2"/>
</dbReference>
<dbReference type="GO" id="GO:0004791">
    <property type="term" value="F:thioredoxin-disulfide reductase (NADPH) activity"/>
    <property type="evidence" value="ECO:0007669"/>
    <property type="project" value="InterPro"/>
</dbReference>
<feature type="domain" description="Thioredoxin" evidence="6">
    <location>
        <begin position="2"/>
        <end position="166"/>
    </location>
</feature>
<sequence>MSQAFQKLIGEKVLTPKGKGQVEVESLIGEDKVIGLYFSAHWCPPCRGFTPKLADFYKKFRDANGEKLEIVFISSDRDENQFQKYFDEMPWHALPFNDRDKKKKLSKKYKVGGIPTLVFLDGKDASLITKNGRLAMMEDPKGENFPWKPKSVFELIQGKFVNGKGEEITTDNLKGKVVGLYFSAHWCPPCRAFTPLLGKTYNAIKAAEKEFEVIFLSSDRSEESFNGYLATMPWYAVPYSDSSRKNAISKHFGVEGIPTLIIMDENWKVISINGRGAVAADPEGKEFPWKPKPLSELNDLTASILNEEACAVYFTDGDEGTLKHAKEILQPLADSYMTQAEQANEDLPIHFFYGGNNEVVDSVLDFAGLSEENMLAILDIPSGKVYVCEKDVVTAEAAKQFIDDFLSDKLEGRKIR</sequence>
<evidence type="ECO:0000259" key="6">
    <source>
        <dbReference type="PROSITE" id="PS51352"/>
    </source>
</evidence>
<dbReference type="Proteomes" id="UP000887567">
    <property type="component" value="Unplaced"/>
</dbReference>
<dbReference type="EC" id="1.8.1.8" evidence="1"/>
<dbReference type="AlphaFoldDB" id="A0A913XTS7"/>
<comment type="catalytic activity">
    <reaction evidence="5">
        <text>[protein]-dithiol + NADP(+) = [protein]-disulfide + NADPH + H(+)</text>
        <dbReference type="Rhea" id="RHEA:18753"/>
        <dbReference type="Rhea" id="RHEA-COMP:10593"/>
        <dbReference type="Rhea" id="RHEA-COMP:10594"/>
        <dbReference type="ChEBI" id="CHEBI:15378"/>
        <dbReference type="ChEBI" id="CHEBI:29950"/>
        <dbReference type="ChEBI" id="CHEBI:50058"/>
        <dbReference type="ChEBI" id="CHEBI:57783"/>
        <dbReference type="ChEBI" id="CHEBI:58349"/>
        <dbReference type="EC" id="1.8.1.8"/>
    </reaction>
</comment>
<dbReference type="GeneID" id="110247531"/>
<dbReference type="OMA" id="FYFAAHW"/>
<dbReference type="EnsemblMetazoa" id="XM_021053974.2">
    <property type="protein sequence ID" value="XP_020909633.1"/>
    <property type="gene ID" value="LOC110247531"/>
</dbReference>
<dbReference type="InterPro" id="IPR045870">
    <property type="entry name" value="TryX_NRX_thioredoxin_dom"/>
</dbReference>